<organism evidence="1 2">
    <name type="scientific">Atlantibacter hermannii NBRC 105704</name>
    <dbReference type="NCBI Taxonomy" id="1115512"/>
    <lineage>
        <taxon>Bacteria</taxon>
        <taxon>Pseudomonadati</taxon>
        <taxon>Pseudomonadota</taxon>
        <taxon>Gammaproteobacteria</taxon>
        <taxon>Enterobacterales</taxon>
        <taxon>Enterobacteriaceae</taxon>
        <taxon>Atlantibacter</taxon>
    </lineage>
</organism>
<dbReference type="eggNOG" id="COG2200">
    <property type="taxonomic scope" value="Bacteria"/>
</dbReference>
<dbReference type="EMBL" id="BAFF01000020">
    <property type="protein sequence ID" value="GAB53752.1"/>
    <property type="molecule type" value="Genomic_DNA"/>
</dbReference>
<dbReference type="AlphaFoldDB" id="H5V6Z4"/>
<gene>
    <name evidence="1" type="ORF">EH105704_20_00110</name>
</gene>
<comment type="caution">
    <text evidence="1">The sequence shown here is derived from an EMBL/GenBank/DDBJ whole genome shotgun (WGS) entry which is preliminary data.</text>
</comment>
<dbReference type="RefSeq" id="WP_002438265.1">
    <property type="nucleotide sequence ID" value="NZ_BAFF01000020.1"/>
</dbReference>
<reference evidence="1 2" key="1">
    <citation type="submission" date="2012-02" db="EMBL/GenBank/DDBJ databases">
        <title>Whole genome shotgun sequence of Escherichia hermannii NBRC 105704.</title>
        <authorList>
            <person name="Yoshida I."/>
            <person name="Hosoyama A."/>
            <person name="Tsuchikane K."/>
            <person name="Katsumata H."/>
            <person name="Yamazaki S."/>
            <person name="Fujita N."/>
        </authorList>
    </citation>
    <scope>NUCLEOTIDE SEQUENCE [LARGE SCALE GENOMIC DNA]</scope>
    <source>
        <strain evidence="1 2">NBRC 105704</strain>
    </source>
</reference>
<evidence type="ECO:0000313" key="2">
    <source>
        <dbReference type="Proteomes" id="UP000010297"/>
    </source>
</evidence>
<evidence type="ECO:0000313" key="1">
    <source>
        <dbReference type="EMBL" id="GAB53752.1"/>
    </source>
</evidence>
<dbReference type="GeneID" id="92830009"/>
<protein>
    <submittedName>
        <fullName evidence="1">Uncharacterized protein</fullName>
    </submittedName>
</protein>
<accession>H5V6Z4</accession>
<dbReference type="Proteomes" id="UP000010297">
    <property type="component" value="Unassembled WGS sequence"/>
</dbReference>
<name>H5V6Z4_ATLHE</name>
<sequence length="198" mass="22382">MNSLSTSIVAVPVTTPDGRLLGVQTLHKNMPVLTNVEQKRAYYYDMLRAIGTQAAFFKRRDLFCCLSVGDDDAVVLLTYDHILRASLARMPFVKLQVAANLKVEELAKGTNDVWVDGIGGNVPFTQDCEVVILDEAFNRTEIEKETFPILIRNIRRYCDRVIIQTSDTSTRRTLHESSVWGVKGMMKQIAFNKVHTLM</sequence>
<keyword evidence="2" id="KW-1185">Reference proteome</keyword>
<proteinExistence type="predicted"/>